<feature type="transmembrane region" description="Helical" evidence="8">
    <location>
        <begin position="205"/>
        <end position="223"/>
    </location>
</feature>
<sequence length="233" mass="24719">MSRGKQYLAGVRAGLPVVLGFIPVGIAYAMMAGQSGLSISQTVMMSVLVFAGSSQMMAAGMFAQGAGIFAVVITTFILNFRHLMMSTCVMNRLKGTKAGMKLLLAFGITDESFAIFTTMDEEKCSSFFFFGLISTTYSSWIAGTVIGCVASQFLPTVVSGSLGIALYAMFIGLLVPNVKKSLRLGIVVLITAVINLILSRFMLSSWAIIFATLISAAIGVVIVENEEDVAVAE</sequence>
<keyword evidence="10" id="KW-1185">Reference proteome</keyword>
<dbReference type="PANTHER" id="PTHR34979">
    <property type="entry name" value="INNER MEMBRANE PROTEIN YGAZ"/>
    <property type="match status" value="1"/>
</dbReference>
<organism evidence="9 10">
    <name type="scientific">Clostridium polyendosporum</name>
    <dbReference type="NCBI Taxonomy" id="69208"/>
    <lineage>
        <taxon>Bacteria</taxon>
        <taxon>Bacillati</taxon>
        <taxon>Bacillota</taxon>
        <taxon>Clostridia</taxon>
        <taxon>Eubacteriales</taxon>
        <taxon>Clostridiaceae</taxon>
        <taxon>Clostridium</taxon>
    </lineage>
</organism>
<dbReference type="EMBL" id="BOPZ01000006">
    <property type="protein sequence ID" value="GIM28379.1"/>
    <property type="molecule type" value="Genomic_DNA"/>
</dbReference>
<protein>
    <submittedName>
        <fullName evidence="9">Autotransporter</fullName>
    </submittedName>
</protein>
<reference evidence="9" key="1">
    <citation type="submission" date="2021-03" db="EMBL/GenBank/DDBJ databases">
        <title>Taxonomic study of Clostridium polyendosporum from meadow-gley soil under rice.</title>
        <authorList>
            <person name="Kobayashi H."/>
            <person name="Tanizawa Y."/>
            <person name="Yagura M."/>
        </authorList>
    </citation>
    <scope>NUCLEOTIDE SEQUENCE</scope>
    <source>
        <strain evidence="9">JCM 30710</strain>
    </source>
</reference>
<feature type="transmembrane region" description="Helical" evidence="8">
    <location>
        <begin position="128"/>
        <end position="150"/>
    </location>
</feature>
<comment type="caution">
    <text evidence="9">The sequence shown here is derived from an EMBL/GenBank/DDBJ whole genome shotgun (WGS) entry which is preliminary data.</text>
</comment>
<dbReference type="GO" id="GO:0005886">
    <property type="term" value="C:plasma membrane"/>
    <property type="evidence" value="ECO:0007669"/>
    <property type="project" value="UniProtKB-SubCell"/>
</dbReference>
<evidence type="ECO:0000256" key="3">
    <source>
        <dbReference type="ARBA" id="ARBA00022448"/>
    </source>
</evidence>
<evidence type="ECO:0000256" key="2">
    <source>
        <dbReference type="ARBA" id="ARBA00010735"/>
    </source>
</evidence>
<comment type="similarity">
    <text evidence="2">Belongs to the AzlC family.</text>
</comment>
<evidence type="ECO:0000313" key="9">
    <source>
        <dbReference type="EMBL" id="GIM28379.1"/>
    </source>
</evidence>
<keyword evidence="5 8" id="KW-0812">Transmembrane</keyword>
<accession>A0A919VDT6</accession>
<comment type="subcellular location">
    <subcellularLocation>
        <location evidence="1">Cell membrane</location>
        <topology evidence="1">Multi-pass membrane protein</topology>
    </subcellularLocation>
</comment>
<evidence type="ECO:0000256" key="4">
    <source>
        <dbReference type="ARBA" id="ARBA00022475"/>
    </source>
</evidence>
<keyword evidence="6 8" id="KW-1133">Transmembrane helix</keyword>
<dbReference type="PANTHER" id="PTHR34979:SF1">
    <property type="entry name" value="INNER MEMBRANE PROTEIN YGAZ"/>
    <property type="match status" value="1"/>
</dbReference>
<feature type="transmembrane region" description="Helical" evidence="8">
    <location>
        <begin position="157"/>
        <end position="175"/>
    </location>
</feature>
<dbReference type="InterPro" id="IPR011606">
    <property type="entry name" value="Brnchd-chn_aa_trnsp_permease"/>
</dbReference>
<evidence type="ECO:0000256" key="1">
    <source>
        <dbReference type="ARBA" id="ARBA00004651"/>
    </source>
</evidence>
<evidence type="ECO:0000256" key="5">
    <source>
        <dbReference type="ARBA" id="ARBA00022692"/>
    </source>
</evidence>
<feature type="transmembrane region" description="Helical" evidence="8">
    <location>
        <begin position="12"/>
        <end position="37"/>
    </location>
</feature>
<dbReference type="GO" id="GO:1903785">
    <property type="term" value="P:L-valine transmembrane transport"/>
    <property type="evidence" value="ECO:0007669"/>
    <property type="project" value="TreeGrafter"/>
</dbReference>
<evidence type="ECO:0000256" key="8">
    <source>
        <dbReference type="SAM" id="Phobius"/>
    </source>
</evidence>
<gene>
    <name evidence="9" type="ORF">CPJCM30710_10450</name>
</gene>
<evidence type="ECO:0000256" key="6">
    <source>
        <dbReference type="ARBA" id="ARBA00022989"/>
    </source>
</evidence>
<dbReference type="Proteomes" id="UP000679179">
    <property type="component" value="Unassembled WGS sequence"/>
</dbReference>
<evidence type="ECO:0000256" key="7">
    <source>
        <dbReference type="ARBA" id="ARBA00023136"/>
    </source>
</evidence>
<evidence type="ECO:0000313" key="10">
    <source>
        <dbReference type="Proteomes" id="UP000679179"/>
    </source>
</evidence>
<keyword evidence="3" id="KW-0813">Transport</keyword>
<dbReference type="AlphaFoldDB" id="A0A919VDT6"/>
<proteinExistence type="inferred from homology"/>
<name>A0A919VDT6_9CLOT</name>
<feature type="transmembrane region" description="Helical" evidence="8">
    <location>
        <begin position="181"/>
        <end position="198"/>
    </location>
</feature>
<keyword evidence="4" id="KW-1003">Cell membrane</keyword>
<keyword evidence="7 8" id="KW-0472">Membrane</keyword>
<dbReference type="Pfam" id="PF03591">
    <property type="entry name" value="AzlC"/>
    <property type="match status" value="1"/>
</dbReference>
<feature type="transmembrane region" description="Helical" evidence="8">
    <location>
        <begin position="57"/>
        <end position="78"/>
    </location>
</feature>